<organism evidence="1">
    <name type="scientific">Pabstiella mirabilis</name>
    <dbReference type="NCBI Taxonomy" id="125501"/>
    <lineage>
        <taxon>Eukaryota</taxon>
        <taxon>Viridiplantae</taxon>
        <taxon>Streptophyta</taxon>
        <taxon>Embryophyta</taxon>
        <taxon>Tracheophyta</taxon>
        <taxon>Spermatophyta</taxon>
        <taxon>Magnoliopsida</taxon>
        <taxon>Liliopsida</taxon>
        <taxon>Asparagales</taxon>
        <taxon>Orchidaceae</taxon>
        <taxon>Epidendroideae</taxon>
        <taxon>Epidendreae</taxon>
        <taxon>Pleurothallidinae</taxon>
        <taxon>Pabstiella</taxon>
    </lineage>
</organism>
<proteinExistence type="predicted"/>
<dbReference type="AlphaFoldDB" id="A0A8F9RR53"/>
<geneLocation type="chloroplast" evidence="1"/>
<name>A0A8F9RR53_9ASPA</name>
<gene>
    <name evidence="1" type="primary">ndhJ</name>
    <name evidence="1" type="ORF">PABMI_Cp024</name>
</gene>
<reference evidence="1" key="1">
    <citation type="submission" date="2020-12" db="EMBL/GenBank/DDBJ databases">
        <title>Pleurothallidinae phylogenomics.</title>
        <authorList>
            <person name="Mauad A.V.S.R."/>
            <person name="Vieira L.N."/>
            <person name="de Baura V.A."/>
            <person name="Balsanelli E."/>
            <person name="de Souza E.M."/>
            <person name="Chase M.W."/>
            <person name="Smidt E.C."/>
        </authorList>
    </citation>
    <scope>NUCLEOTIDE SEQUENCE</scope>
</reference>
<dbReference type="EMBL" id="MW375130">
    <property type="protein sequence ID" value="QYK18842.1"/>
    <property type="molecule type" value="Genomic_DNA"/>
</dbReference>
<keyword evidence="1" id="KW-0150">Chloroplast</keyword>
<sequence length="125" mass="14450">MQVHLSDWLVKHELIPRSLGFDCRGIETLQIETEDWDSIAVISYVYGYNYLRSQCAHDVAPGGFLASVYHFTKIRYDIDKPEEVCIKVFAPRSILKPRQFSGFGEVLIFRNGNLMKSKEYLSRSV</sequence>
<accession>A0A8F9RR53</accession>
<dbReference type="SUPFAM" id="SSF143243">
    <property type="entry name" value="Nqo5-like"/>
    <property type="match status" value="1"/>
</dbReference>
<keyword evidence="1" id="KW-0934">Plastid</keyword>
<dbReference type="InterPro" id="IPR037232">
    <property type="entry name" value="NADH_quin_OxRdtase_su_C/D-like"/>
</dbReference>
<evidence type="ECO:0000313" key="1">
    <source>
        <dbReference type="EMBL" id="QYK18842.1"/>
    </source>
</evidence>
<protein>
    <submittedName>
        <fullName evidence="1">NADH-quinone oxidoreductase subunit C</fullName>
    </submittedName>
</protein>